<dbReference type="PANTHER" id="PTHR45947">
    <property type="entry name" value="SULFOQUINOVOSYL TRANSFERASE SQD2"/>
    <property type="match status" value="1"/>
</dbReference>
<keyword evidence="7" id="KW-1185">Reference proteome</keyword>
<dbReference type="InterPro" id="IPR050194">
    <property type="entry name" value="Glycosyltransferase_grp1"/>
</dbReference>
<evidence type="ECO:0000259" key="5">
    <source>
        <dbReference type="Pfam" id="PF13579"/>
    </source>
</evidence>
<protein>
    <recommendedName>
        <fullName evidence="1">D-inositol 3-phosphate glycosyltransferase</fullName>
    </recommendedName>
</protein>
<dbReference type="AlphaFoldDB" id="A0A2M9CE26"/>
<dbReference type="EMBL" id="PGFE01000003">
    <property type="protein sequence ID" value="PJJ70153.1"/>
    <property type="molecule type" value="Genomic_DNA"/>
</dbReference>
<keyword evidence="2" id="KW-0328">Glycosyltransferase</keyword>
<dbReference type="Proteomes" id="UP000231693">
    <property type="component" value="Unassembled WGS sequence"/>
</dbReference>
<gene>
    <name evidence="6" type="ORF">CLV28_1982</name>
</gene>
<dbReference type="OrthoDB" id="3180470at2"/>
<organism evidence="6 7">
    <name type="scientific">Sediminihabitans luteus</name>
    <dbReference type="NCBI Taxonomy" id="1138585"/>
    <lineage>
        <taxon>Bacteria</taxon>
        <taxon>Bacillati</taxon>
        <taxon>Actinomycetota</taxon>
        <taxon>Actinomycetes</taxon>
        <taxon>Micrococcales</taxon>
        <taxon>Cellulomonadaceae</taxon>
        <taxon>Sediminihabitans</taxon>
    </lineage>
</organism>
<evidence type="ECO:0000313" key="6">
    <source>
        <dbReference type="EMBL" id="PJJ70153.1"/>
    </source>
</evidence>
<dbReference type="Pfam" id="PF13579">
    <property type="entry name" value="Glyco_trans_4_4"/>
    <property type="match status" value="1"/>
</dbReference>
<feature type="region of interest" description="Disordered" evidence="4">
    <location>
        <begin position="51"/>
        <end position="78"/>
    </location>
</feature>
<dbReference type="Gene3D" id="3.40.50.2000">
    <property type="entry name" value="Glycogen Phosphorylase B"/>
    <property type="match status" value="2"/>
</dbReference>
<dbReference type="PANTHER" id="PTHR45947:SF3">
    <property type="entry name" value="SULFOQUINOVOSYL TRANSFERASE SQD2"/>
    <property type="match status" value="1"/>
</dbReference>
<feature type="domain" description="Glycosyltransferase subfamily 4-like N-terminal" evidence="5">
    <location>
        <begin position="26"/>
        <end position="223"/>
    </location>
</feature>
<dbReference type="SUPFAM" id="SSF53756">
    <property type="entry name" value="UDP-Glycosyltransferase/glycogen phosphorylase"/>
    <property type="match status" value="1"/>
</dbReference>
<dbReference type="Pfam" id="PF13692">
    <property type="entry name" value="Glyco_trans_1_4"/>
    <property type="match status" value="1"/>
</dbReference>
<evidence type="ECO:0000256" key="1">
    <source>
        <dbReference type="ARBA" id="ARBA00021292"/>
    </source>
</evidence>
<sequence>MVHSTTAPRRLRSVLLVTHYYAPEHGAPQRRWSALVEEFVRAGVRVTVLAPPPHYPTGTPEPGAAVPRAGSRTTGPHGETVVRTAFRRHDARLRTRVLDQAVAAWSSVLLGLRLHRQGMRHDVVIGTVPGIPSMFAAWALARSARARFVVEMRDAWPDLLGPSKVLAGTGTRRTGLRGTVTHLVHLAVTRMQRRADLLVTTTETFAGVAAARGARRTVVVRNGTAYRTVGRAASDQPGRALRVVYAGTVGRAQGLDAVVRASARLAREGTAIEVRIVGAGADVDRLGRLATELDAPVSLEPRLAAQDVAGLYAWADTALVCLRDWEPLEWTVPSKLYELMAAGVHVTACVAGEAADLVTAVGAGAVVPPGDDRALAALWAAWTADGVRVPVVSPAAAAWVDAHVRDDQLAARYLRTLDELLA</sequence>
<dbReference type="GO" id="GO:0016758">
    <property type="term" value="F:hexosyltransferase activity"/>
    <property type="evidence" value="ECO:0007669"/>
    <property type="project" value="TreeGrafter"/>
</dbReference>
<reference evidence="6 7" key="1">
    <citation type="submission" date="2017-11" db="EMBL/GenBank/DDBJ databases">
        <title>Genomic Encyclopedia of Archaeal and Bacterial Type Strains, Phase II (KMG-II): From Individual Species to Whole Genera.</title>
        <authorList>
            <person name="Goeker M."/>
        </authorList>
    </citation>
    <scope>NUCLEOTIDE SEQUENCE [LARGE SCALE GENOMIC DNA]</scope>
    <source>
        <strain evidence="6 7">DSM 25478</strain>
    </source>
</reference>
<dbReference type="CDD" id="cd03794">
    <property type="entry name" value="GT4_WbuB-like"/>
    <property type="match status" value="1"/>
</dbReference>
<accession>A0A2M9CE26</accession>
<evidence type="ECO:0000313" key="7">
    <source>
        <dbReference type="Proteomes" id="UP000231693"/>
    </source>
</evidence>
<keyword evidence="3 6" id="KW-0808">Transferase</keyword>
<evidence type="ECO:0000256" key="4">
    <source>
        <dbReference type="SAM" id="MobiDB-lite"/>
    </source>
</evidence>
<dbReference type="GO" id="GO:1901137">
    <property type="term" value="P:carbohydrate derivative biosynthetic process"/>
    <property type="evidence" value="ECO:0007669"/>
    <property type="project" value="UniProtKB-ARBA"/>
</dbReference>
<evidence type="ECO:0000256" key="3">
    <source>
        <dbReference type="ARBA" id="ARBA00022679"/>
    </source>
</evidence>
<name>A0A2M9CE26_9CELL</name>
<dbReference type="InterPro" id="IPR028098">
    <property type="entry name" value="Glyco_trans_4-like_N"/>
</dbReference>
<proteinExistence type="predicted"/>
<dbReference type="RefSeq" id="WP_100423170.1">
    <property type="nucleotide sequence ID" value="NZ_BOOX01000001.1"/>
</dbReference>
<comment type="caution">
    <text evidence="6">The sequence shown here is derived from an EMBL/GenBank/DDBJ whole genome shotgun (WGS) entry which is preliminary data.</text>
</comment>
<evidence type="ECO:0000256" key="2">
    <source>
        <dbReference type="ARBA" id="ARBA00022676"/>
    </source>
</evidence>